<dbReference type="Proteomes" id="UP001595528">
    <property type="component" value="Unassembled WGS sequence"/>
</dbReference>
<dbReference type="InterPro" id="IPR044957">
    <property type="entry name" value="Ribosomal_bL32_bact"/>
</dbReference>
<dbReference type="Gene3D" id="1.20.5.640">
    <property type="entry name" value="Single helix bin"/>
    <property type="match status" value="1"/>
</dbReference>
<keyword evidence="2 5" id="KW-0689">Ribosomal protein</keyword>
<dbReference type="HAMAP" id="MF_00340">
    <property type="entry name" value="Ribosomal_bL32"/>
    <property type="match status" value="1"/>
</dbReference>
<dbReference type="Pfam" id="PF01783">
    <property type="entry name" value="Ribosomal_L32p"/>
    <property type="match status" value="1"/>
</dbReference>
<evidence type="ECO:0000256" key="3">
    <source>
        <dbReference type="ARBA" id="ARBA00023274"/>
    </source>
</evidence>
<dbReference type="PANTHER" id="PTHR35534">
    <property type="entry name" value="50S RIBOSOMAL PROTEIN L32"/>
    <property type="match status" value="1"/>
</dbReference>
<reference evidence="7" key="1">
    <citation type="journal article" date="2019" name="Int. J. Syst. Evol. Microbiol.">
        <title>The Global Catalogue of Microorganisms (GCM) 10K type strain sequencing project: providing services to taxonomists for standard genome sequencing and annotation.</title>
        <authorList>
            <consortium name="The Broad Institute Genomics Platform"/>
            <consortium name="The Broad Institute Genome Sequencing Center for Infectious Disease"/>
            <person name="Wu L."/>
            <person name="Ma J."/>
        </authorList>
    </citation>
    <scope>NUCLEOTIDE SEQUENCE [LARGE SCALE GENOMIC DNA]</scope>
    <source>
        <strain evidence="7">KCTC 42964</strain>
    </source>
</reference>
<evidence type="ECO:0000313" key="7">
    <source>
        <dbReference type="Proteomes" id="UP001595528"/>
    </source>
</evidence>
<sequence length="61" mass="6908">MAVPKSKISRSRRGMRRSHLALEQVNVTECSNCGEMKRPHHMCLACGHYDGREVVEIEAIV</sequence>
<evidence type="ECO:0000256" key="2">
    <source>
        <dbReference type="ARBA" id="ARBA00022980"/>
    </source>
</evidence>
<dbReference type="InterPro" id="IPR011332">
    <property type="entry name" value="Ribosomal_zn-bd"/>
</dbReference>
<dbReference type="RefSeq" id="WP_379897547.1">
    <property type="nucleotide sequence ID" value="NZ_JBHRTR010000005.1"/>
</dbReference>
<accession>A0ABV7KTX2</accession>
<keyword evidence="3 5" id="KW-0687">Ribonucleoprotein</keyword>
<dbReference type="PANTHER" id="PTHR35534:SF1">
    <property type="entry name" value="LARGE RIBOSOMAL SUBUNIT PROTEIN BL32"/>
    <property type="match status" value="1"/>
</dbReference>
<comment type="caution">
    <text evidence="6">The sequence shown here is derived from an EMBL/GenBank/DDBJ whole genome shotgun (WGS) entry which is preliminary data.</text>
</comment>
<organism evidence="6 7">
    <name type="scientific">Marinibaculum pumilum</name>
    <dbReference type="NCBI Taxonomy" id="1766165"/>
    <lineage>
        <taxon>Bacteria</taxon>
        <taxon>Pseudomonadati</taxon>
        <taxon>Pseudomonadota</taxon>
        <taxon>Alphaproteobacteria</taxon>
        <taxon>Rhodospirillales</taxon>
        <taxon>Rhodospirillaceae</taxon>
        <taxon>Marinibaculum</taxon>
    </lineage>
</organism>
<evidence type="ECO:0000256" key="5">
    <source>
        <dbReference type="HAMAP-Rule" id="MF_00340"/>
    </source>
</evidence>
<evidence type="ECO:0000256" key="4">
    <source>
        <dbReference type="ARBA" id="ARBA00035178"/>
    </source>
</evidence>
<evidence type="ECO:0000256" key="1">
    <source>
        <dbReference type="ARBA" id="ARBA00008560"/>
    </source>
</evidence>
<dbReference type="EMBL" id="JBHRTR010000005">
    <property type="protein sequence ID" value="MFC3225813.1"/>
    <property type="molecule type" value="Genomic_DNA"/>
</dbReference>
<dbReference type="SUPFAM" id="SSF57829">
    <property type="entry name" value="Zn-binding ribosomal proteins"/>
    <property type="match status" value="1"/>
</dbReference>
<evidence type="ECO:0000313" key="6">
    <source>
        <dbReference type="EMBL" id="MFC3225813.1"/>
    </source>
</evidence>
<dbReference type="NCBIfam" id="TIGR01031">
    <property type="entry name" value="rpmF_bact"/>
    <property type="match status" value="1"/>
</dbReference>
<gene>
    <name evidence="5 6" type="primary">rpmF</name>
    <name evidence="6" type="ORF">ACFOGJ_01125</name>
</gene>
<protein>
    <recommendedName>
        <fullName evidence="4 5">Large ribosomal subunit protein bL32</fullName>
    </recommendedName>
</protein>
<dbReference type="InterPro" id="IPR002677">
    <property type="entry name" value="Ribosomal_bL32"/>
</dbReference>
<comment type="similarity">
    <text evidence="1 5">Belongs to the bacterial ribosomal protein bL32 family.</text>
</comment>
<keyword evidence="7" id="KW-1185">Reference proteome</keyword>
<proteinExistence type="inferred from homology"/>
<dbReference type="GO" id="GO:0005840">
    <property type="term" value="C:ribosome"/>
    <property type="evidence" value="ECO:0007669"/>
    <property type="project" value="UniProtKB-KW"/>
</dbReference>
<name>A0ABV7KTX2_9PROT</name>